<feature type="non-terminal residue" evidence="1">
    <location>
        <position position="1"/>
    </location>
</feature>
<organism evidence="1 2">
    <name type="scientific">Thalassospira lucentensis</name>
    <dbReference type="NCBI Taxonomy" id="168935"/>
    <lineage>
        <taxon>Bacteria</taxon>
        <taxon>Pseudomonadati</taxon>
        <taxon>Pseudomonadota</taxon>
        <taxon>Alphaproteobacteria</taxon>
        <taxon>Rhodospirillales</taxon>
        <taxon>Thalassospiraceae</taxon>
        <taxon>Thalassospira</taxon>
    </lineage>
</organism>
<comment type="caution">
    <text evidence="1">The sequence shown here is derived from an EMBL/GenBank/DDBJ whole genome shotgun (WGS) entry which is preliminary data.</text>
</comment>
<reference evidence="1 2" key="1">
    <citation type="journal article" date="2018" name="Nat. Biotechnol.">
        <title>A standardized bacterial taxonomy based on genome phylogeny substantially revises the tree of life.</title>
        <authorList>
            <person name="Parks D.H."/>
            <person name="Chuvochina M."/>
            <person name="Waite D.W."/>
            <person name="Rinke C."/>
            <person name="Skarshewski A."/>
            <person name="Chaumeil P.A."/>
            <person name="Hugenholtz P."/>
        </authorList>
    </citation>
    <scope>NUCLEOTIDE SEQUENCE [LARGE SCALE GENOMIC DNA]</scope>
    <source>
        <strain evidence="1">UBA9881</strain>
    </source>
</reference>
<dbReference type="Gene3D" id="3.40.50.970">
    <property type="match status" value="1"/>
</dbReference>
<dbReference type="GO" id="GO:0016787">
    <property type="term" value="F:hydrolase activity"/>
    <property type="evidence" value="ECO:0007669"/>
    <property type="project" value="UniProtKB-KW"/>
</dbReference>
<evidence type="ECO:0000313" key="2">
    <source>
        <dbReference type="Proteomes" id="UP000264179"/>
    </source>
</evidence>
<keyword evidence="1" id="KW-0378">Hydrolase</keyword>
<accession>A0A3D5NAE5</accession>
<dbReference type="Proteomes" id="UP000264179">
    <property type="component" value="Unassembled WGS sequence"/>
</dbReference>
<proteinExistence type="predicted"/>
<protein>
    <submittedName>
        <fullName evidence="1">3D-(3,5/4)-trihydroxycyclohexane-1,2-dione acylhydrolase (Decyclizing)</fullName>
    </submittedName>
</protein>
<dbReference type="SUPFAM" id="SSF52518">
    <property type="entry name" value="Thiamin diphosphate-binding fold (THDP-binding)"/>
    <property type="match status" value="1"/>
</dbReference>
<dbReference type="InterPro" id="IPR029061">
    <property type="entry name" value="THDP-binding"/>
</dbReference>
<sequence length="86" mass="9338">DFAAHAGAMGAVSEKVSSITDLEDAMERARKADRSYVIVIDTDPLPSTEAGGHWWDVAVPEVSVRPTVNEARKNYEAALKNQRPGD</sequence>
<gene>
    <name evidence="1" type="ORF">DHR80_10495</name>
</gene>
<dbReference type="AlphaFoldDB" id="A0A3D5NAE5"/>
<evidence type="ECO:0000313" key="1">
    <source>
        <dbReference type="EMBL" id="HCW67612.1"/>
    </source>
</evidence>
<name>A0A3D5NAE5_9PROT</name>
<dbReference type="EMBL" id="DPOP01000089">
    <property type="protein sequence ID" value="HCW67612.1"/>
    <property type="molecule type" value="Genomic_DNA"/>
</dbReference>